<proteinExistence type="predicted"/>
<dbReference type="CDD" id="cd22265">
    <property type="entry name" value="UDM1_RNF168"/>
    <property type="match status" value="1"/>
</dbReference>
<feature type="compositionally biased region" description="Low complexity" evidence="1">
    <location>
        <begin position="546"/>
        <end position="582"/>
    </location>
</feature>
<feature type="region of interest" description="Disordered" evidence="1">
    <location>
        <begin position="1"/>
        <end position="137"/>
    </location>
</feature>
<dbReference type="STRING" id="599839.J4IAM9"/>
<evidence type="ECO:0000313" key="3">
    <source>
        <dbReference type="Proteomes" id="UP000006352"/>
    </source>
</evidence>
<sequence>MRRITSVFVPRRPERSESAPAAAPPTPLPVSTIAPPSDEHTPRARPRTRDSTPKQPLRPRPRSILSLGLSRKGTAGTISSNDHTSSSASSITGPPTPDDEGRSSSRPRSIFFFSDKSSSVDPPVVPAQPAYIPAPRKDEDMFADSAESESFENEELLPPPPRTRIAQSQVQPAALVSPPPAPIQSFTPASFTRALALNSLHPSFSPPPHLLLPGVPLFPRSCNYAKHLPTSHSPDKLLPQLFHKRILRRLAHPLSIADKHDLSRYAGRHRPPAPKALRLRLDDTAIATIGVDARRVSKLSAGLRRWVDRPCFEDRLVVYLPADAEIDPSTIVSQVQRDLVGVVCTRVSGTGHGVASIEYSQTLELLAGVHDTDADALLLGFADPHLLGPMPDVATDVVLHKDPAQEQFRRAVLPETPSQDQGLLHAIHASPAWGTAPALDVDITSGSIAGFFDEAMAGASANKMFSPPMMTPPLSLTPSSMSPASSGPPTPTGNLPAAVAAAAFLPPVPAPQTPGAPSPSPRLQPYKAVPSPLRIEQNVNLPNPYSPSMDRSSISSIDSDSSTSSAPLPTNTSRSTSTATLRLPPPSRPLPSSPQRAVRFAESSPGRKDKGRAQDEDEDDLSEAERRDGVPAEYIQRIKQQRAEKARFLEAERSRRTQMEEQQRRADRARQEEEDRLRLERERERRERDEERRKHMYAEEVAAARNRRESTRFVHPSMSGVNGTGGLEEWERQKRQKERERDSSTYTRPVYDARRQSEPGARSTRNASPAPPVPPLPASSPAPSGSNSLNDNQRGASQQSHLSPHPATLTPNARSSSVPDVRSRDQRSGSVGSANRVSMISDGDGRDRTSSFSSSSMWNMNRMSMHMGMMHPIPVAVPVPMPVPVPVPMPYRMHTGMEPLLPPAPPFVTQDFGYRPPSQGQRHSPSHEKGRSSGHGHGEVGAKAASCTQLVPDQQTLLAQRRAAQC</sequence>
<feature type="compositionally biased region" description="Low complexity" evidence="1">
    <location>
        <begin position="492"/>
        <end position="505"/>
    </location>
</feature>
<reference evidence="2 3" key="1">
    <citation type="journal article" date="2012" name="Appl. Environ. Microbiol.">
        <title>Short-read sequencing for genomic analysis of the brown rot fungus Fibroporia radiculosa.</title>
        <authorList>
            <person name="Tang J.D."/>
            <person name="Perkins A.D."/>
            <person name="Sonstegard T.S."/>
            <person name="Schroeder S.G."/>
            <person name="Burgess S.C."/>
            <person name="Diehl S.V."/>
        </authorList>
    </citation>
    <scope>NUCLEOTIDE SEQUENCE [LARGE SCALE GENOMIC DNA]</scope>
    <source>
        <strain evidence="2 3">TFFH 294</strain>
    </source>
</reference>
<feature type="compositionally biased region" description="Pro residues" evidence="1">
    <location>
        <begin position="506"/>
        <end position="522"/>
    </location>
</feature>
<feature type="compositionally biased region" description="Basic and acidic residues" evidence="1">
    <location>
        <begin position="37"/>
        <end position="52"/>
    </location>
</feature>
<organism evidence="2 3">
    <name type="scientific">Fibroporia radiculosa</name>
    <dbReference type="NCBI Taxonomy" id="599839"/>
    <lineage>
        <taxon>Eukaryota</taxon>
        <taxon>Fungi</taxon>
        <taxon>Dikarya</taxon>
        <taxon>Basidiomycota</taxon>
        <taxon>Agaricomycotina</taxon>
        <taxon>Agaricomycetes</taxon>
        <taxon>Polyporales</taxon>
        <taxon>Fibroporiaceae</taxon>
        <taxon>Fibroporia</taxon>
    </lineage>
</organism>
<keyword evidence="3" id="KW-1185">Reference proteome</keyword>
<name>J4IAM9_9APHY</name>
<dbReference type="InParanoid" id="J4IAM9"/>
<feature type="region of interest" description="Disordered" evidence="1">
    <location>
        <begin position="902"/>
        <end position="947"/>
    </location>
</feature>
<feature type="region of interest" description="Disordered" evidence="1">
    <location>
        <begin position="470"/>
        <end position="854"/>
    </location>
</feature>
<feature type="compositionally biased region" description="Basic and acidic residues" evidence="1">
    <location>
        <begin position="729"/>
        <end position="743"/>
    </location>
</feature>
<feature type="compositionally biased region" description="Pro residues" evidence="1">
    <location>
        <begin position="583"/>
        <end position="592"/>
    </location>
</feature>
<feature type="compositionally biased region" description="Basic and acidic residues" evidence="1">
    <location>
        <begin position="641"/>
        <end position="698"/>
    </location>
</feature>
<feature type="compositionally biased region" description="Low complexity" evidence="1">
    <location>
        <begin position="470"/>
        <end position="485"/>
    </location>
</feature>
<feature type="compositionally biased region" description="Basic and acidic residues" evidence="1">
    <location>
        <begin position="605"/>
        <end position="614"/>
    </location>
</feature>
<dbReference type="RefSeq" id="XP_012182474.1">
    <property type="nucleotide sequence ID" value="XM_012327084.1"/>
</dbReference>
<feature type="compositionally biased region" description="Pro residues" evidence="1">
    <location>
        <begin position="769"/>
        <end position="780"/>
    </location>
</feature>
<dbReference type="AlphaFoldDB" id="J4IAM9"/>
<protein>
    <submittedName>
        <fullName evidence="2">Uncharacterized protein</fullName>
    </submittedName>
</protein>
<feature type="compositionally biased region" description="Basic and acidic residues" evidence="1">
    <location>
        <begin position="925"/>
        <end position="940"/>
    </location>
</feature>
<dbReference type="Proteomes" id="UP000006352">
    <property type="component" value="Unassembled WGS sequence"/>
</dbReference>
<feature type="compositionally biased region" description="Low complexity" evidence="1">
    <location>
        <begin position="104"/>
        <end position="122"/>
    </location>
</feature>
<dbReference type="OrthoDB" id="3268641at2759"/>
<feature type="compositionally biased region" description="Polar residues" evidence="1">
    <location>
        <begin position="829"/>
        <end position="838"/>
    </location>
</feature>
<gene>
    <name evidence="2" type="ORF">FIBRA_05313</name>
</gene>
<evidence type="ECO:0000256" key="1">
    <source>
        <dbReference type="SAM" id="MobiDB-lite"/>
    </source>
</evidence>
<dbReference type="GeneID" id="24098102"/>
<dbReference type="HOGENOM" id="CLU_009401_0_0_1"/>
<accession>J4IAM9</accession>
<feature type="compositionally biased region" description="Polar residues" evidence="1">
    <location>
        <begin position="785"/>
        <end position="802"/>
    </location>
</feature>
<evidence type="ECO:0000313" key="2">
    <source>
        <dbReference type="EMBL" id="CCM03191.1"/>
    </source>
</evidence>
<dbReference type="EMBL" id="HE797103">
    <property type="protein sequence ID" value="CCM03191.1"/>
    <property type="molecule type" value="Genomic_DNA"/>
</dbReference>
<feature type="compositionally biased region" description="Low complexity" evidence="1">
    <location>
        <begin position="79"/>
        <end position="90"/>
    </location>
</feature>